<organism evidence="13 14">
    <name type="scientific">Lithospermum erythrorhizon</name>
    <name type="common">Purple gromwell</name>
    <name type="synonym">Lithospermum officinale var. erythrorhizon</name>
    <dbReference type="NCBI Taxonomy" id="34254"/>
    <lineage>
        <taxon>Eukaryota</taxon>
        <taxon>Viridiplantae</taxon>
        <taxon>Streptophyta</taxon>
        <taxon>Embryophyta</taxon>
        <taxon>Tracheophyta</taxon>
        <taxon>Spermatophyta</taxon>
        <taxon>Magnoliopsida</taxon>
        <taxon>eudicotyledons</taxon>
        <taxon>Gunneridae</taxon>
        <taxon>Pentapetalae</taxon>
        <taxon>asterids</taxon>
        <taxon>lamiids</taxon>
        <taxon>Boraginales</taxon>
        <taxon>Boraginaceae</taxon>
        <taxon>Boraginoideae</taxon>
        <taxon>Lithospermeae</taxon>
        <taxon>Lithospermum</taxon>
    </lineage>
</organism>
<keyword evidence="14" id="KW-1185">Reference proteome</keyword>
<keyword evidence="4 11" id="KW-1133">Transmembrane helix</keyword>
<dbReference type="FunFam" id="2.170.150.80:FF:000002">
    <property type="entry name" value="Nac domain-containing protein 86"/>
    <property type="match status" value="1"/>
</dbReference>
<evidence type="ECO:0000256" key="5">
    <source>
        <dbReference type="ARBA" id="ARBA00023015"/>
    </source>
</evidence>
<dbReference type="PANTHER" id="PTHR31744:SF216">
    <property type="entry name" value="NAC TRANSCRIPTION FACTOR"/>
    <property type="match status" value="1"/>
</dbReference>
<evidence type="ECO:0000313" key="13">
    <source>
        <dbReference type="EMBL" id="GAA0159477.1"/>
    </source>
</evidence>
<dbReference type="AlphaFoldDB" id="A0AAV3QB93"/>
<sequence length="625" mass="69973">MAITIHEAGSGSGSSKACVVDSMMFLPGFRFHPTDEELILYYLKRKLCNRTFKLDVIGETDIYKFDPQDLPELCKLKTGDRQWFFFSPRDRKYPNGGRSNRGTPHGYWKATGKDRTITCNSRNVGNKKTLVFYVGRAPSGERTDWVMHEYTLDEEELKRCQNVHDYFALYKVFKKSGPGPKNGEQYGAPFREEDWADEDCLDTGGPFVQEGAVRKGGEFVPVNNKDSEPQVEHPTIDLEEFMNQIADNSKPVQSPEANYEYSLEQILGELEFDSTLANNCSREVSSVEQINMSQPLCQKYDVQGSLDLSQSGTSQLHFSEAPEVANAPSTDGLQLHVIDEDLLENFLEMDDLVFPQPTDHDFDHGNPENFQLDEFDGLSERDLFSDAALFVNESGLNNRSHISQSLVGDFEMMPNEPNVAYEHYTNHLEVGSADPGHMSHLDGNDSRMLSSVSQSHPNNFLNEMASHQPSQLNGSTQFYDQQYSTFAPAEANDRANPPITPGVVYDVTSGGNPTVLNQNRNVEPGDSSGSWLSSMVWDFVDSIPTTQAYAAETALVNKTLEKLSSFNRLRMTSKKMNHPAVNTSSDSKLATSRNGLLFFFIIGALCAILFVFVGTSSEVLRRFII</sequence>
<dbReference type="GO" id="GO:0016020">
    <property type="term" value="C:membrane"/>
    <property type="evidence" value="ECO:0007669"/>
    <property type="project" value="UniProtKB-SubCell"/>
</dbReference>
<accession>A0AAV3QB93</accession>
<name>A0AAV3QB93_LITER</name>
<evidence type="ECO:0000256" key="9">
    <source>
        <dbReference type="ARBA" id="ARBA00023163"/>
    </source>
</evidence>
<evidence type="ECO:0000256" key="1">
    <source>
        <dbReference type="ARBA" id="ARBA00004123"/>
    </source>
</evidence>
<feature type="domain" description="NAC" evidence="12">
    <location>
        <begin position="25"/>
        <end position="175"/>
    </location>
</feature>
<evidence type="ECO:0000256" key="2">
    <source>
        <dbReference type="ARBA" id="ARBA00004167"/>
    </source>
</evidence>
<keyword evidence="7 11" id="KW-0472">Membrane</keyword>
<dbReference type="Pfam" id="PF02365">
    <property type="entry name" value="NAM"/>
    <property type="match status" value="1"/>
</dbReference>
<proteinExistence type="predicted"/>
<dbReference type="InterPro" id="IPR003441">
    <property type="entry name" value="NAC-dom"/>
</dbReference>
<keyword evidence="8" id="KW-0010">Activator</keyword>
<gene>
    <name evidence="13" type="ORF">LIER_16242</name>
</gene>
<comment type="subcellular location">
    <subcellularLocation>
        <location evidence="2">Membrane</location>
        <topology evidence="2">Single-pass membrane protein</topology>
    </subcellularLocation>
    <subcellularLocation>
        <location evidence="1">Nucleus</location>
    </subcellularLocation>
</comment>
<evidence type="ECO:0000256" key="8">
    <source>
        <dbReference type="ARBA" id="ARBA00023159"/>
    </source>
</evidence>
<reference evidence="13 14" key="1">
    <citation type="submission" date="2024-01" db="EMBL/GenBank/DDBJ databases">
        <title>The complete chloroplast genome sequence of Lithospermum erythrorhizon: insights into the phylogenetic relationship among Boraginaceae species and the maternal lineages of purple gromwells.</title>
        <authorList>
            <person name="Okada T."/>
            <person name="Watanabe K."/>
        </authorList>
    </citation>
    <scope>NUCLEOTIDE SEQUENCE [LARGE SCALE GENOMIC DNA]</scope>
</reference>
<keyword evidence="10" id="KW-0539">Nucleus</keyword>
<evidence type="ECO:0000256" key="10">
    <source>
        <dbReference type="ARBA" id="ARBA00023242"/>
    </source>
</evidence>
<keyword evidence="6" id="KW-0238">DNA-binding</keyword>
<keyword evidence="9" id="KW-0804">Transcription</keyword>
<keyword evidence="5" id="KW-0805">Transcription regulation</keyword>
<feature type="transmembrane region" description="Helical" evidence="11">
    <location>
        <begin position="595"/>
        <end position="615"/>
    </location>
</feature>
<dbReference type="EMBL" id="BAABME010003614">
    <property type="protein sequence ID" value="GAA0159477.1"/>
    <property type="molecule type" value="Genomic_DNA"/>
</dbReference>
<evidence type="ECO:0000256" key="3">
    <source>
        <dbReference type="ARBA" id="ARBA00022692"/>
    </source>
</evidence>
<dbReference type="Proteomes" id="UP001454036">
    <property type="component" value="Unassembled WGS sequence"/>
</dbReference>
<evidence type="ECO:0000256" key="7">
    <source>
        <dbReference type="ARBA" id="ARBA00023136"/>
    </source>
</evidence>
<evidence type="ECO:0000256" key="6">
    <source>
        <dbReference type="ARBA" id="ARBA00023125"/>
    </source>
</evidence>
<evidence type="ECO:0000256" key="4">
    <source>
        <dbReference type="ARBA" id="ARBA00022989"/>
    </source>
</evidence>
<dbReference type="GO" id="GO:0000976">
    <property type="term" value="F:transcription cis-regulatory region binding"/>
    <property type="evidence" value="ECO:0007669"/>
    <property type="project" value="UniProtKB-ARBA"/>
</dbReference>
<dbReference type="Gene3D" id="2.170.150.80">
    <property type="entry name" value="NAC domain"/>
    <property type="match status" value="1"/>
</dbReference>
<dbReference type="SUPFAM" id="SSF101941">
    <property type="entry name" value="NAC domain"/>
    <property type="match status" value="1"/>
</dbReference>
<evidence type="ECO:0000259" key="12">
    <source>
        <dbReference type="PROSITE" id="PS51005"/>
    </source>
</evidence>
<dbReference type="GO" id="GO:0006355">
    <property type="term" value="P:regulation of DNA-templated transcription"/>
    <property type="evidence" value="ECO:0007669"/>
    <property type="project" value="InterPro"/>
</dbReference>
<dbReference type="InterPro" id="IPR036093">
    <property type="entry name" value="NAC_dom_sf"/>
</dbReference>
<comment type="caution">
    <text evidence="13">The sequence shown here is derived from an EMBL/GenBank/DDBJ whole genome shotgun (WGS) entry which is preliminary data.</text>
</comment>
<dbReference type="PROSITE" id="PS51005">
    <property type="entry name" value="NAC"/>
    <property type="match status" value="1"/>
</dbReference>
<evidence type="ECO:0000256" key="11">
    <source>
        <dbReference type="SAM" id="Phobius"/>
    </source>
</evidence>
<protein>
    <recommendedName>
        <fullName evidence="12">NAC domain-containing protein</fullName>
    </recommendedName>
</protein>
<keyword evidence="3 11" id="KW-0812">Transmembrane</keyword>
<dbReference type="GO" id="GO:0005634">
    <property type="term" value="C:nucleus"/>
    <property type="evidence" value="ECO:0007669"/>
    <property type="project" value="UniProtKB-SubCell"/>
</dbReference>
<dbReference type="PANTHER" id="PTHR31744">
    <property type="entry name" value="PROTEIN CUP-SHAPED COTYLEDON 2-RELATED"/>
    <property type="match status" value="1"/>
</dbReference>
<evidence type="ECO:0000313" key="14">
    <source>
        <dbReference type="Proteomes" id="UP001454036"/>
    </source>
</evidence>